<proteinExistence type="predicted"/>
<dbReference type="SUPFAM" id="SSF48008">
    <property type="entry name" value="GntR ligand-binding domain-like"/>
    <property type="match status" value="1"/>
</dbReference>
<evidence type="ECO:0000313" key="6">
    <source>
        <dbReference type="Proteomes" id="UP001301152"/>
    </source>
</evidence>
<protein>
    <submittedName>
        <fullName evidence="5">GntR family transcriptional regulator</fullName>
    </submittedName>
</protein>
<dbReference type="SMART" id="SM00345">
    <property type="entry name" value="HTH_GNTR"/>
    <property type="match status" value="1"/>
</dbReference>
<dbReference type="Proteomes" id="UP001301152">
    <property type="component" value="Unassembled WGS sequence"/>
</dbReference>
<name>A0ABT3QC09_9PROT</name>
<dbReference type="Gene3D" id="1.10.10.10">
    <property type="entry name" value="Winged helix-like DNA-binding domain superfamily/Winged helix DNA-binding domain"/>
    <property type="match status" value="1"/>
</dbReference>
<dbReference type="InterPro" id="IPR000524">
    <property type="entry name" value="Tscrpt_reg_HTH_GntR"/>
</dbReference>
<dbReference type="PANTHER" id="PTHR43537:SF24">
    <property type="entry name" value="GLUCONATE OPERON TRANSCRIPTIONAL REPRESSOR"/>
    <property type="match status" value="1"/>
</dbReference>
<dbReference type="PRINTS" id="PR00035">
    <property type="entry name" value="HTHGNTR"/>
</dbReference>
<comment type="caution">
    <text evidence="5">The sequence shown here is derived from an EMBL/GenBank/DDBJ whole genome shotgun (WGS) entry which is preliminary data.</text>
</comment>
<sequence>MNTETDLAFAPPPLPDEPFIKPVPRIQRTLREIAAEHLREAILRLELRPGDRLVERTLCEKLNVSRSIIREVLRELEGEGLVSKDNRGPIVRQPTREELEQIYELRALLEGTAAAHCASRASTTQMKELSKFLKNIEISYKKQNFVSVIEQTDSFYRQMFLAAQCDVAWELVQKLKGRISVYRAITIASADRQTTGLAEMHAILEAIKNKDAAAASLASSRHVQSAGRIALSRLGPSSPLANKKNP</sequence>
<dbReference type="InterPro" id="IPR036388">
    <property type="entry name" value="WH-like_DNA-bd_sf"/>
</dbReference>
<keyword evidence="2" id="KW-0238">DNA-binding</keyword>
<dbReference type="PROSITE" id="PS50949">
    <property type="entry name" value="HTH_GNTR"/>
    <property type="match status" value="1"/>
</dbReference>
<evidence type="ECO:0000313" key="5">
    <source>
        <dbReference type="EMBL" id="MCX2562821.1"/>
    </source>
</evidence>
<dbReference type="Pfam" id="PF00392">
    <property type="entry name" value="GntR"/>
    <property type="match status" value="1"/>
</dbReference>
<dbReference type="CDD" id="cd07377">
    <property type="entry name" value="WHTH_GntR"/>
    <property type="match status" value="1"/>
</dbReference>
<evidence type="ECO:0000256" key="2">
    <source>
        <dbReference type="ARBA" id="ARBA00023125"/>
    </source>
</evidence>
<evidence type="ECO:0000256" key="1">
    <source>
        <dbReference type="ARBA" id="ARBA00023015"/>
    </source>
</evidence>
<dbReference type="InterPro" id="IPR008920">
    <property type="entry name" value="TF_FadR/GntR_C"/>
</dbReference>
<evidence type="ECO:0000259" key="4">
    <source>
        <dbReference type="PROSITE" id="PS50949"/>
    </source>
</evidence>
<dbReference type="Pfam" id="PF07729">
    <property type="entry name" value="FCD"/>
    <property type="match status" value="1"/>
</dbReference>
<feature type="domain" description="HTH gntR-type" evidence="4">
    <location>
        <begin position="28"/>
        <end position="94"/>
    </location>
</feature>
<dbReference type="RefSeq" id="WP_173559504.1">
    <property type="nucleotide sequence ID" value="NZ_JAPIUZ010000001.1"/>
</dbReference>
<dbReference type="SMART" id="SM00895">
    <property type="entry name" value="FCD"/>
    <property type="match status" value="1"/>
</dbReference>
<dbReference type="EMBL" id="JAPIUZ010000001">
    <property type="protein sequence ID" value="MCX2562821.1"/>
    <property type="molecule type" value="Genomic_DNA"/>
</dbReference>
<dbReference type="SUPFAM" id="SSF46785">
    <property type="entry name" value="Winged helix' DNA-binding domain"/>
    <property type="match status" value="1"/>
</dbReference>
<organism evidence="5 6">
    <name type="scientific">Acetobacter thailandicus</name>
    <dbReference type="NCBI Taxonomy" id="1502842"/>
    <lineage>
        <taxon>Bacteria</taxon>
        <taxon>Pseudomonadati</taxon>
        <taxon>Pseudomonadota</taxon>
        <taxon>Alphaproteobacteria</taxon>
        <taxon>Acetobacterales</taxon>
        <taxon>Acetobacteraceae</taxon>
        <taxon>Acetobacter</taxon>
    </lineage>
</organism>
<keyword evidence="1" id="KW-0805">Transcription regulation</keyword>
<dbReference type="InterPro" id="IPR011711">
    <property type="entry name" value="GntR_C"/>
</dbReference>
<gene>
    <name evidence="5" type="ORF">OQ497_02395</name>
</gene>
<keyword evidence="3" id="KW-0804">Transcription</keyword>
<keyword evidence="6" id="KW-1185">Reference proteome</keyword>
<dbReference type="PANTHER" id="PTHR43537">
    <property type="entry name" value="TRANSCRIPTIONAL REGULATOR, GNTR FAMILY"/>
    <property type="match status" value="1"/>
</dbReference>
<accession>A0ABT3QC09</accession>
<reference evidence="5 6" key="1">
    <citation type="submission" date="2022-11" db="EMBL/GenBank/DDBJ databases">
        <title>Genome sequencing of Acetobacter type strain.</title>
        <authorList>
            <person name="Heo J."/>
            <person name="Lee D."/>
            <person name="Han B.-H."/>
            <person name="Hong S.-B."/>
            <person name="Kwon S.-W."/>
        </authorList>
    </citation>
    <scope>NUCLEOTIDE SEQUENCE [LARGE SCALE GENOMIC DNA]</scope>
    <source>
        <strain evidence="5 6">KACC 21253</strain>
    </source>
</reference>
<dbReference type="InterPro" id="IPR036390">
    <property type="entry name" value="WH_DNA-bd_sf"/>
</dbReference>
<dbReference type="Gene3D" id="1.20.120.530">
    <property type="entry name" value="GntR ligand-binding domain-like"/>
    <property type="match status" value="1"/>
</dbReference>
<evidence type="ECO:0000256" key="3">
    <source>
        <dbReference type="ARBA" id="ARBA00023163"/>
    </source>
</evidence>